<dbReference type="AlphaFoldDB" id="A0A4C1UFA5"/>
<comment type="caution">
    <text evidence="1">The sequence shown here is derived from an EMBL/GenBank/DDBJ whole genome shotgun (WGS) entry which is preliminary data.</text>
</comment>
<accession>A0A4C1UFA5</accession>
<sequence>MGGRTGETTLTGYRLEVAAFAVASCKIPVAPSSDILLFSLNVLSPSSDRSTICCCRLRLAEHERLFLSCTSELLACTRERRRLSALPGNSKT</sequence>
<protein>
    <submittedName>
        <fullName evidence="1">Uncharacterized protein</fullName>
    </submittedName>
</protein>
<evidence type="ECO:0000313" key="2">
    <source>
        <dbReference type="Proteomes" id="UP000299102"/>
    </source>
</evidence>
<dbReference type="Proteomes" id="UP000299102">
    <property type="component" value="Unassembled WGS sequence"/>
</dbReference>
<dbReference type="EMBL" id="BGZK01000169">
    <property type="protein sequence ID" value="GBP25078.1"/>
    <property type="molecule type" value="Genomic_DNA"/>
</dbReference>
<evidence type="ECO:0000313" key="1">
    <source>
        <dbReference type="EMBL" id="GBP25078.1"/>
    </source>
</evidence>
<organism evidence="1 2">
    <name type="scientific">Eumeta variegata</name>
    <name type="common">Bagworm moth</name>
    <name type="synonym">Eumeta japonica</name>
    <dbReference type="NCBI Taxonomy" id="151549"/>
    <lineage>
        <taxon>Eukaryota</taxon>
        <taxon>Metazoa</taxon>
        <taxon>Ecdysozoa</taxon>
        <taxon>Arthropoda</taxon>
        <taxon>Hexapoda</taxon>
        <taxon>Insecta</taxon>
        <taxon>Pterygota</taxon>
        <taxon>Neoptera</taxon>
        <taxon>Endopterygota</taxon>
        <taxon>Lepidoptera</taxon>
        <taxon>Glossata</taxon>
        <taxon>Ditrysia</taxon>
        <taxon>Tineoidea</taxon>
        <taxon>Psychidae</taxon>
        <taxon>Oiketicinae</taxon>
        <taxon>Eumeta</taxon>
    </lineage>
</organism>
<gene>
    <name evidence="1" type="ORF">EVAR_19558_1</name>
</gene>
<reference evidence="1 2" key="1">
    <citation type="journal article" date="2019" name="Commun. Biol.">
        <title>The bagworm genome reveals a unique fibroin gene that provides high tensile strength.</title>
        <authorList>
            <person name="Kono N."/>
            <person name="Nakamura H."/>
            <person name="Ohtoshi R."/>
            <person name="Tomita M."/>
            <person name="Numata K."/>
            <person name="Arakawa K."/>
        </authorList>
    </citation>
    <scope>NUCLEOTIDE SEQUENCE [LARGE SCALE GENOMIC DNA]</scope>
</reference>
<name>A0A4C1UFA5_EUMVA</name>
<keyword evidence="2" id="KW-1185">Reference proteome</keyword>
<proteinExistence type="predicted"/>